<dbReference type="PaxDb" id="411470-RUMGNA_03463"/>
<proteinExistence type="predicted"/>
<evidence type="ECO:0000313" key="1">
    <source>
        <dbReference type="EMBL" id="EDN76359.1"/>
    </source>
</evidence>
<gene>
    <name evidence="1" type="ORF">RUMGNA_03463</name>
</gene>
<protein>
    <submittedName>
        <fullName evidence="1">Uncharacterized protein</fullName>
    </submittedName>
</protein>
<dbReference type="Proteomes" id="UP000004410">
    <property type="component" value="Unassembled WGS sequence"/>
</dbReference>
<reference evidence="1 2" key="2">
    <citation type="submission" date="2007-06" db="EMBL/GenBank/DDBJ databases">
        <title>Draft genome sequence of Ruminococcus gnavus (ATCC 29149).</title>
        <authorList>
            <person name="Sudarsanam P."/>
            <person name="Ley R."/>
            <person name="Guruge J."/>
            <person name="Turnbaugh P.J."/>
            <person name="Mahowald M."/>
            <person name="Liep D."/>
            <person name="Gordon J."/>
        </authorList>
    </citation>
    <scope>NUCLEOTIDE SEQUENCE [LARGE SCALE GENOMIC DNA]</scope>
    <source>
        <strain evidence="1 2">ATCC 29149</strain>
    </source>
</reference>
<evidence type="ECO:0000313" key="2">
    <source>
        <dbReference type="Proteomes" id="UP000004410"/>
    </source>
</evidence>
<reference evidence="1 2" key="1">
    <citation type="submission" date="2007-04" db="EMBL/GenBank/DDBJ databases">
        <authorList>
            <person name="Fulton L."/>
            <person name="Clifton S."/>
            <person name="Fulton B."/>
            <person name="Xu J."/>
            <person name="Minx P."/>
            <person name="Pepin K.H."/>
            <person name="Johnson M."/>
            <person name="Thiruvilangam P."/>
            <person name="Bhonagiri V."/>
            <person name="Nash W.E."/>
            <person name="Mardis E.R."/>
            <person name="Wilson R.K."/>
        </authorList>
    </citation>
    <scope>NUCLEOTIDE SEQUENCE [LARGE SCALE GENOMIC DNA]</scope>
    <source>
        <strain evidence="1 2">ATCC 29149</strain>
    </source>
</reference>
<accession>A7B797</accession>
<organism evidence="1 2">
    <name type="scientific">Mediterraneibacter gnavus (strain ATCC 29149 / DSM 114966 / JCM 6515 / VPI C7-9)</name>
    <name type="common">Ruminococcus gnavus</name>
    <dbReference type="NCBI Taxonomy" id="411470"/>
    <lineage>
        <taxon>Bacteria</taxon>
        <taxon>Bacillati</taxon>
        <taxon>Bacillota</taxon>
        <taxon>Clostridia</taxon>
        <taxon>Lachnospirales</taxon>
        <taxon>Lachnospiraceae</taxon>
        <taxon>Mediterraneibacter</taxon>
    </lineage>
</organism>
<sequence>MVPLRKPEIMLSCIVTRLHRKRKKNFFFFSKYPMYSSEMLSNRIIHVSKKRRRTFPAPFLSNH</sequence>
<name>A7B797_MEDG7</name>
<dbReference type="AlphaFoldDB" id="A7B797"/>
<dbReference type="EMBL" id="AAYG02000031">
    <property type="protein sequence ID" value="EDN76359.1"/>
    <property type="molecule type" value="Genomic_DNA"/>
</dbReference>
<comment type="caution">
    <text evidence="1">The sequence shown here is derived from an EMBL/GenBank/DDBJ whole genome shotgun (WGS) entry which is preliminary data.</text>
</comment>